<dbReference type="SMART" id="SM00382">
    <property type="entry name" value="AAA"/>
    <property type="match status" value="2"/>
</dbReference>
<dbReference type="GO" id="GO:0005524">
    <property type="term" value="F:ATP binding"/>
    <property type="evidence" value="ECO:0007669"/>
    <property type="project" value="UniProtKB-KW"/>
</dbReference>
<evidence type="ECO:0000313" key="7">
    <source>
        <dbReference type="Proteomes" id="UP000011922"/>
    </source>
</evidence>
<evidence type="ECO:0000256" key="1">
    <source>
        <dbReference type="ARBA" id="ARBA00022737"/>
    </source>
</evidence>
<dbReference type="PANTHER" id="PTHR19211">
    <property type="entry name" value="ATP-BINDING TRANSPORT PROTEIN-RELATED"/>
    <property type="match status" value="1"/>
</dbReference>
<keyword evidence="2" id="KW-0547">Nucleotide-binding</keyword>
<evidence type="ECO:0000259" key="5">
    <source>
        <dbReference type="PROSITE" id="PS50893"/>
    </source>
</evidence>
<sequence length="657" mass="73931">MSILTLVDVTKSYAGHDLFSGICLEVDHGERVAVVGPNGCGKSTLLRAVTGDVEPDSGKIKIAQGARVGYAAQELGDLDLESGLLSWVLEALPSWADFWHEWEQAAQSGDKNKLEKLATRQAHLEQTFGYNPEHKAGAILLGLGFAMEQFEQPMRRLSGGWRERAKLARVLLAGADLLILDEPTNHLDLEAVEWLEQFLLAFQGALIFVVHERTFLDNVASHVLFLGGSKPVVKRGNFTSFLEWFVENEKHKERQAAKISARIEHNLDYVRRFRAQARKASQAQSKLKQAERLRGELDDFTLEKRRKTLSFTLPKPDRSDKVVAHAKDLEFAFPGKPALWPALTFDIFRGQSIALAGPNGAGKSTLLKLMVGELHPNKGQVLLGPSTRMAYFSQHQAEVLVGSNTVRAELRRLLDPRTTEEELCGVLGLFLLGEDYFDRPVSKLSGGEKSRLALASLFMNRANFIVMDEPTNHLDMESREGLIEALNGYEGTLLLVAHDRFLLTEAVDEVWAVGPEGLRVFENGFGEYDEWRRAEAVRVAQAGPAGVILEPGRRRPDKEERRRRAEIRNAVSKELAPKKVAYDRVERELESIMARQTELETLLADPATYSKTEEFVRLTSEYKQAKEREEQLFMEFSSLEESITELERRRDELLAEE</sequence>
<dbReference type="GO" id="GO:0016887">
    <property type="term" value="F:ATP hydrolysis activity"/>
    <property type="evidence" value="ECO:0007669"/>
    <property type="project" value="InterPro"/>
</dbReference>
<dbReference type="InterPro" id="IPR003439">
    <property type="entry name" value="ABC_transporter-like_ATP-bd"/>
</dbReference>
<dbReference type="PROSITE" id="PS00211">
    <property type="entry name" value="ABC_TRANSPORTER_1"/>
    <property type="match status" value="1"/>
</dbReference>
<feature type="domain" description="ABC transporter" evidence="5">
    <location>
        <begin position="324"/>
        <end position="540"/>
    </location>
</feature>
<dbReference type="InterPro" id="IPR003593">
    <property type="entry name" value="AAA+_ATPase"/>
</dbReference>
<dbReference type="RefSeq" id="WP_005985307.1">
    <property type="nucleotide sequence ID" value="NZ_AOSV01000012.1"/>
</dbReference>
<dbReference type="InterPro" id="IPR017871">
    <property type="entry name" value="ABC_transporter-like_CS"/>
</dbReference>
<evidence type="ECO:0000313" key="6">
    <source>
        <dbReference type="EMBL" id="EMG37917.1"/>
    </source>
</evidence>
<keyword evidence="1" id="KW-0677">Repeat</keyword>
<dbReference type="AlphaFoldDB" id="M5PU98"/>
<evidence type="ECO:0000256" key="3">
    <source>
        <dbReference type="ARBA" id="ARBA00022840"/>
    </source>
</evidence>
<protein>
    <submittedName>
        <fullName evidence="6">ATPase component of ABC transporter</fullName>
    </submittedName>
</protein>
<dbReference type="Pfam" id="PF12848">
    <property type="entry name" value="ABC_tran_Xtn"/>
    <property type="match status" value="1"/>
</dbReference>
<dbReference type="InterPro" id="IPR050611">
    <property type="entry name" value="ABCF"/>
</dbReference>
<dbReference type="PROSITE" id="PS50893">
    <property type="entry name" value="ABC_TRANSPORTER_2"/>
    <property type="match status" value="2"/>
</dbReference>
<keyword evidence="3" id="KW-0067">ATP-binding</keyword>
<evidence type="ECO:0000256" key="4">
    <source>
        <dbReference type="SAM" id="Coils"/>
    </source>
</evidence>
<reference evidence="6 7" key="1">
    <citation type="journal article" date="2013" name="Genome Announc.">
        <title>Draft Genome Sequence for Desulfovibrio africanus Strain PCS.</title>
        <authorList>
            <person name="Brown S.D."/>
            <person name="Utturkar S.M."/>
            <person name="Arkin A.P."/>
            <person name="Deutschbauer A.M."/>
            <person name="Elias D.A."/>
            <person name="Hazen T.C."/>
            <person name="Chakraborty R."/>
        </authorList>
    </citation>
    <scope>NUCLEOTIDE SEQUENCE [LARGE SCALE GENOMIC DNA]</scope>
    <source>
        <strain evidence="6 7">PCS</strain>
    </source>
</reference>
<dbReference type="CDD" id="cd03221">
    <property type="entry name" value="ABCF_EF-3"/>
    <property type="match status" value="2"/>
</dbReference>
<proteinExistence type="predicted"/>
<dbReference type="EMBL" id="AOSV01000012">
    <property type="protein sequence ID" value="EMG37917.1"/>
    <property type="molecule type" value="Genomic_DNA"/>
</dbReference>
<accession>M5PU98</accession>
<dbReference type="OrthoDB" id="9808609at2"/>
<dbReference type="InterPro" id="IPR032781">
    <property type="entry name" value="ABC_tran_Xtn"/>
</dbReference>
<dbReference type="Gene3D" id="3.40.50.300">
    <property type="entry name" value="P-loop containing nucleotide triphosphate hydrolases"/>
    <property type="match status" value="2"/>
</dbReference>
<name>M5PU98_DESAF</name>
<feature type="coiled-coil region" evidence="4">
    <location>
        <begin position="629"/>
        <end position="656"/>
    </location>
</feature>
<dbReference type="FunFam" id="3.40.50.300:FF:000011">
    <property type="entry name" value="Putative ABC transporter ATP-binding component"/>
    <property type="match status" value="1"/>
</dbReference>
<dbReference type="Proteomes" id="UP000011922">
    <property type="component" value="Unassembled WGS sequence"/>
</dbReference>
<organism evidence="6 7">
    <name type="scientific">Desulfocurvibacter africanus PCS</name>
    <dbReference type="NCBI Taxonomy" id="1262666"/>
    <lineage>
        <taxon>Bacteria</taxon>
        <taxon>Pseudomonadati</taxon>
        <taxon>Thermodesulfobacteriota</taxon>
        <taxon>Desulfovibrionia</taxon>
        <taxon>Desulfovibrionales</taxon>
        <taxon>Desulfovibrionaceae</taxon>
        <taxon>Desulfocurvibacter</taxon>
    </lineage>
</organism>
<keyword evidence="4" id="KW-0175">Coiled coil</keyword>
<evidence type="ECO:0000256" key="2">
    <source>
        <dbReference type="ARBA" id="ARBA00022741"/>
    </source>
</evidence>
<dbReference type="PATRIC" id="fig|1262666.3.peg.1333"/>
<dbReference type="PANTHER" id="PTHR19211:SF14">
    <property type="entry name" value="ATP-BINDING CASSETTE SUB-FAMILY F MEMBER 1"/>
    <property type="match status" value="1"/>
</dbReference>
<gene>
    <name evidence="6" type="ORF">PCS_01312</name>
</gene>
<comment type="caution">
    <text evidence="6">The sequence shown here is derived from an EMBL/GenBank/DDBJ whole genome shotgun (WGS) entry which is preliminary data.</text>
</comment>
<dbReference type="InterPro" id="IPR027417">
    <property type="entry name" value="P-loop_NTPase"/>
</dbReference>
<feature type="coiled-coil region" evidence="4">
    <location>
        <begin position="273"/>
        <end position="303"/>
    </location>
</feature>
<dbReference type="SUPFAM" id="SSF52540">
    <property type="entry name" value="P-loop containing nucleoside triphosphate hydrolases"/>
    <property type="match status" value="2"/>
</dbReference>
<dbReference type="Pfam" id="PF00005">
    <property type="entry name" value="ABC_tran"/>
    <property type="match status" value="2"/>
</dbReference>
<feature type="domain" description="ABC transporter" evidence="5">
    <location>
        <begin position="4"/>
        <end position="254"/>
    </location>
</feature>